<feature type="domain" description="FCP1 homology" evidence="2">
    <location>
        <begin position="104"/>
        <end position="232"/>
    </location>
</feature>
<dbReference type="InterPro" id="IPR004274">
    <property type="entry name" value="FCP1_dom"/>
</dbReference>
<dbReference type="RefSeq" id="XP_011397307.1">
    <property type="nucleotide sequence ID" value="XM_011399005.1"/>
</dbReference>
<dbReference type="KEGG" id="apro:F751_3137"/>
<dbReference type="GeneID" id="23614528"/>
<dbReference type="SUPFAM" id="SSF56784">
    <property type="entry name" value="HAD-like"/>
    <property type="match status" value="1"/>
</dbReference>
<gene>
    <name evidence="3" type="ORF">F751_3137</name>
</gene>
<organism evidence="3 4">
    <name type="scientific">Auxenochlorella protothecoides</name>
    <name type="common">Green microalga</name>
    <name type="synonym">Chlorella protothecoides</name>
    <dbReference type="NCBI Taxonomy" id="3075"/>
    <lineage>
        <taxon>Eukaryota</taxon>
        <taxon>Viridiplantae</taxon>
        <taxon>Chlorophyta</taxon>
        <taxon>core chlorophytes</taxon>
        <taxon>Trebouxiophyceae</taxon>
        <taxon>Chlorellales</taxon>
        <taxon>Chlorellaceae</taxon>
        <taxon>Auxenochlorella</taxon>
    </lineage>
</organism>
<keyword evidence="4" id="KW-1185">Reference proteome</keyword>
<dbReference type="AlphaFoldDB" id="A0A087SFB5"/>
<protein>
    <recommendedName>
        <fullName evidence="2">FCP1 homology domain-containing protein</fullName>
    </recommendedName>
</protein>
<feature type="region of interest" description="Disordered" evidence="1">
    <location>
        <begin position="456"/>
        <end position="476"/>
    </location>
</feature>
<evidence type="ECO:0000313" key="3">
    <source>
        <dbReference type="EMBL" id="KFM24419.1"/>
    </source>
</evidence>
<dbReference type="Proteomes" id="UP000028924">
    <property type="component" value="Unassembled WGS sequence"/>
</dbReference>
<dbReference type="Pfam" id="PF03031">
    <property type="entry name" value="NIF"/>
    <property type="match status" value="1"/>
</dbReference>
<dbReference type="EMBL" id="KL662107">
    <property type="protein sequence ID" value="KFM24419.1"/>
    <property type="molecule type" value="Genomic_DNA"/>
</dbReference>
<dbReference type="InterPro" id="IPR023214">
    <property type="entry name" value="HAD_sf"/>
</dbReference>
<name>A0A087SFB5_AUXPR</name>
<dbReference type="Gene3D" id="3.40.50.1000">
    <property type="entry name" value="HAD superfamily/HAD-like"/>
    <property type="match status" value="1"/>
</dbReference>
<reference evidence="3 4" key="1">
    <citation type="journal article" date="2014" name="BMC Genomics">
        <title>Oil accumulation mechanisms of the oleaginous microalga Chlorella protothecoides revealed through its genome, transcriptomes, and proteomes.</title>
        <authorList>
            <person name="Gao C."/>
            <person name="Wang Y."/>
            <person name="Shen Y."/>
            <person name="Yan D."/>
            <person name="He X."/>
            <person name="Dai J."/>
            <person name="Wu Q."/>
        </authorList>
    </citation>
    <scope>NUCLEOTIDE SEQUENCE [LARGE SCALE GENOMIC DNA]</scope>
    <source>
        <strain evidence="3 4">0710</strain>
    </source>
</reference>
<accession>A0A087SFB5</accession>
<dbReference type="InterPro" id="IPR036412">
    <property type="entry name" value="HAD-like_sf"/>
</dbReference>
<evidence type="ECO:0000256" key="1">
    <source>
        <dbReference type="SAM" id="MobiDB-lite"/>
    </source>
</evidence>
<proteinExistence type="predicted"/>
<dbReference type="OrthoDB" id="10249888at2759"/>
<dbReference type="STRING" id="3075.A0A087SFB5"/>
<sequence>MFPRRKLSLPALAVQHVVNKRGPDALIGCIPGETKHAAKMLELCTAAYDADEVLVCTLPVADVVLVPRVPAVAQRDGLFFVVYATNIRAVELCEALRREAKVAVVLDVDNTLIDAHAVTLSERDWAALDWVDCTVTTQSGKQVPAQWARLNHYDPLAEEVFLMHWRMNQVDCTFHVRVRKGWAIFRSFLAQNEDRFTTFICSKGKQEYLQLLWTFLDPDGELMPRSRWPTHMTSTFPDVLPAAAPKTALSALGCASVLQPHVATQLAAPVVAFDDSRSAYYEDYENSILYVEEYRPSDVAASDSGSVLRQATACLDAFWQATCTEEGAFAWQAAQSFASALLATVRRTAMESPDAIAYLQLRCRKQGEVLWHQFTAEAVFDGRNYIQDEAEEGDPGAGAGAAGAAGAAPSPALAPPIVPPCYDGASVLSAGEGDPAERLAVLGRLCSARGGELGSGASLLPSEDDSPTAGSASPGDVPVLGGAAYAGLAGGAQPLAAAQ</sequence>
<evidence type="ECO:0000313" key="4">
    <source>
        <dbReference type="Proteomes" id="UP000028924"/>
    </source>
</evidence>
<evidence type="ECO:0000259" key="2">
    <source>
        <dbReference type="Pfam" id="PF03031"/>
    </source>
</evidence>